<dbReference type="GO" id="GO:0003677">
    <property type="term" value="F:DNA binding"/>
    <property type="evidence" value="ECO:0007669"/>
    <property type="project" value="UniProtKB-KW"/>
</dbReference>
<dbReference type="Gene3D" id="3.90.1750.20">
    <property type="entry name" value="Putative Large Serine Recombinase, Chain B, Domain 2"/>
    <property type="match status" value="1"/>
</dbReference>
<feature type="domain" description="Resolvase/invertase-type recombinase catalytic" evidence="5">
    <location>
        <begin position="11"/>
        <end position="158"/>
    </location>
</feature>
<dbReference type="PANTHER" id="PTHR30461:SF2">
    <property type="entry name" value="SERINE RECOMBINASE PINE-RELATED"/>
    <property type="match status" value="1"/>
</dbReference>
<keyword evidence="2" id="KW-0233">DNA recombination</keyword>
<dbReference type="SUPFAM" id="SSF53041">
    <property type="entry name" value="Resolvase-like"/>
    <property type="match status" value="1"/>
</dbReference>
<reference evidence="7 8" key="1">
    <citation type="submission" date="2016-11" db="EMBL/GenBank/DDBJ databases">
        <title>Study of marine rhodopsin-containing bacteria.</title>
        <authorList>
            <person name="Yoshizawa S."/>
            <person name="Kumagai Y."/>
            <person name="Kogure K."/>
        </authorList>
    </citation>
    <scope>NUCLEOTIDE SEQUENCE [LARGE SCALE GENOMIC DNA]</scope>
    <source>
        <strain evidence="7 8">SAORIC-28</strain>
    </source>
</reference>
<dbReference type="InterPro" id="IPR038109">
    <property type="entry name" value="DNA_bind_recomb_sf"/>
</dbReference>
<evidence type="ECO:0000256" key="3">
    <source>
        <dbReference type="SAM" id="Coils"/>
    </source>
</evidence>
<dbReference type="Pfam" id="PF13408">
    <property type="entry name" value="Zn_ribbon_recom"/>
    <property type="match status" value="1"/>
</dbReference>
<evidence type="ECO:0000313" key="7">
    <source>
        <dbReference type="EMBL" id="PAP77073.1"/>
    </source>
</evidence>
<comment type="caution">
    <text evidence="7">The sequence shown here is derived from an EMBL/GenBank/DDBJ whole genome shotgun (WGS) entry which is preliminary data.</text>
</comment>
<dbReference type="CDD" id="cd00338">
    <property type="entry name" value="Ser_Recombinase"/>
    <property type="match status" value="1"/>
</dbReference>
<dbReference type="GO" id="GO:0000150">
    <property type="term" value="F:DNA strand exchange activity"/>
    <property type="evidence" value="ECO:0007669"/>
    <property type="project" value="InterPro"/>
</dbReference>
<dbReference type="AlphaFoldDB" id="A0A271J0T7"/>
<name>A0A271J0T7_9BACT</name>
<protein>
    <recommendedName>
        <fullName evidence="9">Recombinase family protein</fullName>
    </recommendedName>
</protein>
<evidence type="ECO:0000259" key="5">
    <source>
        <dbReference type="PROSITE" id="PS51736"/>
    </source>
</evidence>
<dbReference type="Gene3D" id="3.40.50.1390">
    <property type="entry name" value="Resolvase, N-terminal catalytic domain"/>
    <property type="match status" value="1"/>
</dbReference>
<dbReference type="OrthoDB" id="9815006at2"/>
<dbReference type="InterPro" id="IPR011109">
    <property type="entry name" value="DNA_bind_recombinase_dom"/>
</dbReference>
<dbReference type="InterPro" id="IPR036162">
    <property type="entry name" value="Resolvase-like_N_sf"/>
</dbReference>
<feature type="coiled-coil region" evidence="3">
    <location>
        <begin position="368"/>
        <end position="423"/>
    </location>
</feature>
<evidence type="ECO:0000256" key="1">
    <source>
        <dbReference type="ARBA" id="ARBA00023125"/>
    </source>
</evidence>
<proteinExistence type="predicted"/>
<gene>
    <name evidence="7" type="ORF">BSZ37_11870</name>
</gene>
<keyword evidence="3" id="KW-0175">Coiled coil</keyword>
<evidence type="ECO:0008006" key="9">
    <source>
        <dbReference type="Google" id="ProtNLM"/>
    </source>
</evidence>
<dbReference type="InterPro" id="IPR006119">
    <property type="entry name" value="Resolv_N"/>
</dbReference>
<dbReference type="PROSITE" id="PS51737">
    <property type="entry name" value="RECOMBINASE_DNA_BIND"/>
    <property type="match status" value="1"/>
</dbReference>
<dbReference type="SMART" id="SM00857">
    <property type="entry name" value="Resolvase"/>
    <property type="match status" value="1"/>
</dbReference>
<dbReference type="Proteomes" id="UP000216339">
    <property type="component" value="Unassembled WGS sequence"/>
</dbReference>
<sequence>MNMPTSKRTRRAIIYTRVSTDDQAERGYSLRDQEAKLREYCLRRGIEVAAHFQDDYSAKTFERPEFKKLLAYIRTNKGNVDLLLVLKWDRFSRSSEHSWSMAATLKGLGVELQCVEQPVDGSPESLILKALYFAVAEVDNLRRSQATRDGMRRAKLEGRYVTKPPLGYSKGRDETDRPLMRPNEDAPAMREAFEMVASGVYLPSEALLHIRKRGVRCGKSQLYNFLHNPAYAGLIRVDAYGDEPERLVPSLHEALISEQTFWRVQEILDGNQKTGGPRPRRRAEYPLRGHLTCPECGGNLTASSAKGGRYHYYHCQHPCSVRFRAEDAHGALLALFGSIHVAPEIARLYLAVLKDVQDEREGSREAASAKVEAEIDALDEKLTDAAEKLVEGSIPHDAFIRLVERYETQKRELEDRRKALGDDTSDLLHNARYGLSLLADLPRYYAAAGIEAKDRILSSIFPGNLVFEDGAYRTPELAESIRLLRGKRDGKPANDRGPAAETSNRSSKVPETGIEPALP</sequence>
<dbReference type="Pfam" id="PF07508">
    <property type="entry name" value="Recombinase"/>
    <property type="match status" value="1"/>
</dbReference>
<evidence type="ECO:0000256" key="4">
    <source>
        <dbReference type="SAM" id="MobiDB-lite"/>
    </source>
</evidence>
<organism evidence="7 8">
    <name type="scientific">Rubrivirga marina</name>
    <dbReference type="NCBI Taxonomy" id="1196024"/>
    <lineage>
        <taxon>Bacteria</taxon>
        <taxon>Pseudomonadati</taxon>
        <taxon>Rhodothermota</taxon>
        <taxon>Rhodothermia</taxon>
        <taxon>Rhodothermales</taxon>
        <taxon>Rubricoccaceae</taxon>
        <taxon>Rubrivirga</taxon>
    </lineage>
</organism>
<keyword evidence="1" id="KW-0238">DNA-binding</keyword>
<dbReference type="EMBL" id="MQWD01000001">
    <property type="protein sequence ID" value="PAP77073.1"/>
    <property type="molecule type" value="Genomic_DNA"/>
</dbReference>
<evidence type="ECO:0000259" key="6">
    <source>
        <dbReference type="PROSITE" id="PS51737"/>
    </source>
</evidence>
<dbReference type="InterPro" id="IPR050639">
    <property type="entry name" value="SSR_resolvase"/>
</dbReference>
<evidence type="ECO:0000313" key="8">
    <source>
        <dbReference type="Proteomes" id="UP000216339"/>
    </source>
</evidence>
<evidence type="ECO:0000256" key="2">
    <source>
        <dbReference type="ARBA" id="ARBA00023172"/>
    </source>
</evidence>
<dbReference type="PANTHER" id="PTHR30461">
    <property type="entry name" value="DNA-INVERTASE FROM LAMBDOID PROPHAGE"/>
    <property type="match status" value="1"/>
</dbReference>
<feature type="region of interest" description="Disordered" evidence="4">
    <location>
        <begin position="484"/>
        <end position="519"/>
    </location>
</feature>
<dbReference type="InterPro" id="IPR025827">
    <property type="entry name" value="Zn_ribbon_recom_dom"/>
</dbReference>
<feature type="domain" description="Recombinase" evidence="6">
    <location>
        <begin position="165"/>
        <end position="274"/>
    </location>
</feature>
<keyword evidence="8" id="KW-1185">Reference proteome</keyword>
<dbReference type="PROSITE" id="PS51736">
    <property type="entry name" value="RECOMBINASES_3"/>
    <property type="match status" value="1"/>
</dbReference>
<accession>A0A271J0T7</accession>
<dbReference type="Pfam" id="PF00239">
    <property type="entry name" value="Resolvase"/>
    <property type="match status" value="1"/>
</dbReference>